<feature type="region of interest" description="Disordered" evidence="1">
    <location>
        <begin position="191"/>
        <end position="218"/>
    </location>
</feature>
<dbReference type="Gramene" id="EOY05822">
    <property type="protein sequence ID" value="EOY05822"/>
    <property type="gene ID" value="TCM_020722"/>
</dbReference>
<gene>
    <name evidence="3" type="ORF">TCM_020722</name>
</gene>
<dbReference type="OMA" id="AAIVFHE"/>
<dbReference type="HOGENOM" id="CLU_1268857_0_0_1"/>
<feature type="domain" description="Retrovirus-related Pol polyprotein from transposon TNT 1-94-like beta-barrel" evidence="2">
    <location>
        <begin position="49"/>
        <end position="129"/>
    </location>
</feature>
<protein>
    <recommendedName>
        <fullName evidence="2">Retrovirus-related Pol polyprotein from transposon TNT 1-94-like beta-barrel domain-containing protein</fullName>
    </recommendedName>
</protein>
<evidence type="ECO:0000256" key="1">
    <source>
        <dbReference type="SAM" id="MobiDB-lite"/>
    </source>
</evidence>
<evidence type="ECO:0000259" key="2">
    <source>
        <dbReference type="Pfam" id="PF22936"/>
    </source>
</evidence>
<evidence type="ECO:0000313" key="3">
    <source>
        <dbReference type="EMBL" id="EOY05822.1"/>
    </source>
</evidence>
<dbReference type="InParanoid" id="A0A061EN85"/>
<dbReference type="InterPro" id="IPR054722">
    <property type="entry name" value="PolX-like_BBD"/>
</dbReference>
<keyword evidence="4" id="KW-1185">Reference proteome</keyword>
<feature type="compositionally biased region" description="Polar residues" evidence="1">
    <location>
        <begin position="201"/>
        <end position="218"/>
    </location>
</feature>
<feature type="compositionally biased region" description="Basic and acidic residues" evidence="1">
    <location>
        <begin position="7"/>
        <end position="20"/>
    </location>
</feature>
<dbReference type="PANTHER" id="PTHR47592">
    <property type="entry name" value="PBF68 PROTEIN"/>
    <property type="match status" value="1"/>
</dbReference>
<feature type="compositionally biased region" description="Basic and acidic residues" evidence="1">
    <location>
        <begin position="191"/>
        <end position="200"/>
    </location>
</feature>
<dbReference type="eggNOG" id="KOG0017">
    <property type="taxonomic scope" value="Eukaryota"/>
</dbReference>
<proteinExistence type="predicted"/>
<dbReference type="AlphaFoldDB" id="A0A061EN85"/>
<reference evidence="3 4" key="1">
    <citation type="journal article" date="2013" name="Genome Biol.">
        <title>The genome sequence of the most widely cultivated cacao type and its use to identify candidate genes regulating pod color.</title>
        <authorList>
            <person name="Motamayor J.C."/>
            <person name="Mockaitis K."/>
            <person name="Schmutz J."/>
            <person name="Haiminen N."/>
            <person name="Iii D.L."/>
            <person name="Cornejo O."/>
            <person name="Findley S.D."/>
            <person name="Zheng P."/>
            <person name="Utro F."/>
            <person name="Royaert S."/>
            <person name="Saski C."/>
            <person name="Jenkins J."/>
            <person name="Podicheti R."/>
            <person name="Zhao M."/>
            <person name="Scheffler B.E."/>
            <person name="Stack J.C."/>
            <person name="Feltus F.A."/>
            <person name="Mustiga G.M."/>
            <person name="Amores F."/>
            <person name="Phillips W."/>
            <person name="Marelli J.P."/>
            <person name="May G.D."/>
            <person name="Shapiro H."/>
            <person name="Ma J."/>
            <person name="Bustamante C.D."/>
            <person name="Schnell R.J."/>
            <person name="Main D."/>
            <person name="Gilbert D."/>
            <person name="Parida L."/>
            <person name="Kuhn D.N."/>
        </authorList>
    </citation>
    <scope>NUCLEOTIDE SEQUENCE [LARGE SCALE GENOMIC DNA]</scope>
    <source>
        <strain evidence="4">cv. Matina 1-6</strain>
    </source>
</reference>
<sequence>MQRVGHIKRDCPTKDDESNENKGECAFVAKGNDCDVLTISEDMDANFDWYLDSASATHICYQKDCFDLLQEGMAGNLTLGNKSIVKVMGLAVVKIKMFDGVVLSLGGVAYVPKMRKNLISLSLLDSKGYGYSACDGVVKVTQGDMVLMRGNLHNGLYRLECEASKGWEQCTGDGSYQSEISFVEEVMKDSHGVDDGERTKNLASSELEGSSRSLFEVN</sequence>
<dbReference type="PANTHER" id="PTHR47592:SF27">
    <property type="entry name" value="OS08G0421700 PROTEIN"/>
    <property type="match status" value="1"/>
</dbReference>
<organism evidence="3 4">
    <name type="scientific">Theobroma cacao</name>
    <name type="common">Cacao</name>
    <name type="synonym">Cocoa</name>
    <dbReference type="NCBI Taxonomy" id="3641"/>
    <lineage>
        <taxon>Eukaryota</taxon>
        <taxon>Viridiplantae</taxon>
        <taxon>Streptophyta</taxon>
        <taxon>Embryophyta</taxon>
        <taxon>Tracheophyta</taxon>
        <taxon>Spermatophyta</taxon>
        <taxon>Magnoliopsida</taxon>
        <taxon>eudicotyledons</taxon>
        <taxon>Gunneridae</taxon>
        <taxon>Pentapetalae</taxon>
        <taxon>rosids</taxon>
        <taxon>malvids</taxon>
        <taxon>Malvales</taxon>
        <taxon>Malvaceae</taxon>
        <taxon>Byttnerioideae</taxon>
        <taxon>Theobroma</taxon>
    </lineage>
</organism>
<name>A0A061EN85_THECC</name>
<accession>A0A061EN85</accession>
<dbReference type="Proteomes" id="UP000026915">
    <property type="component" value="Chromosome 4"/>
</dbReference>
<dbReference type="Pfam" id="PF22936">
    <property type="entry name" value="Pol_BBD"/>
    <property type="match status" value="1"/>
</dbReference>
<feature type="region of interest" description="Disordered" evidence="1">
    <location>
        <begin position="1"/>
        <end position="20"/>
    </location>
</feature>
<evidence type="ECO:0000313" key="4">
    <source>
        <dbReference type="Proteomes" id="UP000026915"/>
    </source>
</evidence>
<dbReference type="EMBL" id="CM001882">
    <property type="protein sequence ID" value="EOY05822.1"/>
    <property type="molecule type" value="Genomic_DNA"/>
</dbReference>